<accession>Q2Y9W0</accession>
<dbReference type="KEGG" id="nmu:Nmul_A1158"/>
<dbReference type="RefSeq" id="WP_011380502.1">
    <property type="nucleotide sequence ID" value="NC_007614.1"/>
</dbReference>
<reference evidence="3 5" key="3">
    <citation type="journal article" date="2008" name="Appl. Environ. Microbiol.">
        <title>Complete genome sequence of Nitrosospira multiformis, an ammonia-oxidizing bacterium from the soil environment.</title>
        <authorList>
            <person name="Norton J.M."/>
            <person name="Klotz M.G."/>
            <person name="Stein L.Y."/>
            <person name="Arp D.J."/>
            <person name="Bottomley P.J."/>
            <person name="Chain P.S."/>
            <person name="Hauser L.J."/>
            <person name="Land M.L."/>
            <person name="Larimer F.W."/>
            <person name="Shin M.W."/>
            <person name="Starkenburg S.R."/>
        </authorList>
    </citation>
    <scope>NUCLEOTIDE SEQUENCE [LARGE SCALE GENOMIC DNA]</scope>
    <source>
        <strain evidence="3">ATCC 25196</strain>
        <strain evidence="5">ATCC 25196 / NCIMB 11849 / C 71</strain>
    </source>
</reference>
<protein>
    <submittedName>
        <fullName evidence="3">Uncharacterized protein</fullName>
    </submittedName>
</protein>
<dbReference type="EMBL" id="CP000103">
    <property type="protein sequence ID" value="ABB74461.1"/>
    <property type="molecule type" value="Genomic_DNA"/>
</dbReference>
<name>Q2Y9W0_NITMU</name>
<feature type="compositionally biased region" description="Polar residues" evidence="1">
    <location>
        <begin position="126"/>
        <end position="138"/>
    </location>
</feature>
<feature type="region of interest" description="Disordered" evidence="1">
    <location>
        <begin position="115"/>
        <end position="138"/>
    </location>
</feature>
<dbReference type="OrthoDB" id="8565599at2"/>
<dbReference type="STRING" id="323848.Nmul_A1158"/>
<reference evidence="5" key="1">
    <citation type="submission" date="2005-08" db="EMBL/GenBank/DDBJ databases">
        <title>Complete sequence of chromosome 1 of Nitrosospira multiformis ATCC 25196.</title>
        <authorList>
            <person name="Copeland A."/>
            <person name="Lucas S."/>
            <person name="Lapidus A."/>
            <person name="Barry K."/>
            <person name="Detter J.C."/>
            <person name="Glavina T."/>
            <person name="Hammon N."/>
            <person name="Israni S."/>
            <person name="Pitluck S."/>
            <person name="Chain P."/>
            <person name="Malfatti S."/>
            <person name="Shin M."/>
            <person name="Vergez L."/>
            <person name="Schmutz J."/>
            <person name="Larimer F."/>
            <person name="Land M."/>
            <person name="Hauser L."/>
            <person name="Kyrpides N."/>
            <person name="Lykidis A."/>
            <person name="Richardson P."/>
        </authorList>
    </citation>
    <scope>NUCLEOTIDE SEQUENCE [LARGE SCALE GENOMIC DNA]</scope>
    <source>
        <strain evidence="5">ATCC 25196 / NCIMB 11849 / C 71</strain>
    </source>
</reference>
<reference evidence="3" key="2">
    <citation type="submission" date="2005-08" db="EMBL/GenBank/DDBJ databases">
        <title>Complete sequence of Chromosome 1 of Nitrosospira multiformis ATCC 25196.</title>
        <authorList>
            <consortium name="US DOE Joint Genome Institute"/>
            <person name="Copeland A."/>
            <person name="Lucas S."/>
            <person name="Lapidus A."/>
            <person name="Barry K."/>
            <person name="Detter J.C."/>
            <person name="Glavina T."/>
            <person name="Hammon N."/>
            <person name="Israni S."/>
            <person name="Pitluck S."/>
            <person name="Chain P."/>
            <person name="Malfatti S."/>
            <person name="Shin M."/>
            <person name="Vergez L."/>
            <person name="Schmutz J."/>
            <person name="Larimer F."/>
            <person name="Land M."/>
            <person name="Hauser L."/>
            <person name="Kyrpides N."/>
            <person name="Lykidis A."/>
            <person name="Richardson P."/>
        </authorList>
    </citation>
    <scope>NUCLEOTIDE SEQUENCE</scope>
    <source>
        <strain evidence="3">ATCC 25196</strain>
    </source>
</reference>
<reference evidence="4 6" key="4">
    <citation type="submission" date="2016-10" db="EMBL/GenBank/DDBJ databases">
        <authorList>
            <person name="de Groot N.N."/>
        </authorList>
    </citation>
    <scope>NUCLEOTIDE SEQUENCE [LARGE SCALE GENOMIC DNA]</scope>
    <source>
        <strain evidence="4 6">Nl13</strain>
    </source>
</reference>
<dbReference type="AlphaFoldDB" id="Q2Y9W0"/>
<sequence length="138" mass="14789">MNFRLIKALRIIACLIPAALAGTNAAIGAEAECSGCLCPGNPCRLCPLPPSKNAPAMQDEPDACRKIREKVPPVSANTEPNEHYASLDKSIMECVRNGGDVVMNSRRNKEYPSKHYCKPYLAPGASSATTGNSSRTKK</sequence>
<evidence type="ECO:0000313" key="3">
    <source>
        <dbReference type="EMBL" id="ABB74461.1"/>
    </source>
</evidence>
<organism evidence="3 5">
    <name type="scientific">Nitrosospira multiformis (strain ATCC 25196 / NCIMB 11849 / C 71)</name>
    <dbReference type="NCBI Taxonomy" id="323848"/>
    <lineage>
        <taxon>Bacteria</taxon>
        <taxon>Pseudomonadati</taxon>
        <taxon>Pseudomonadota</taxon>
        <taxon>Betaproteobacteria</taxon>
        <taxon>Nitrosomonadales</taxon>
        <taxon>Nitrosomonadaceae</taxon>
        <taxon>Nitrosospira</taxon>
    </lineage>
</organism>
<dbReference type="EMBL" id="FNVK01000008">
    <property type="protein sequence ID" value="SEF76745.1"/>
    <property type="molecule type" value="Genomic_DNA"/>
</dbReference>
<gene>
    <name evidence="3" type="ordered locus">Nmul_A1158</name>
    <name evidence="4" type="ORF">SAMN05216403_10884</name>
</gene>
<feature type="signal peptide" evidence="2">
    <location>
        <begin position="1"/>
        <end position="21"/>
    </location>
</feature>
<keyword evidence="2" id="KW-0732">Signal</keyword>
<dbReference type="Proteomes" id="UP000236751">
    <property type="component" value="Unassembled WGS sequence"/>
</dbReference>
<proteinExistence type="predicted"/>
<evidence type="ECO:0000313" key="4">
    <source>
        <dbReference type="EMBL" id="SEF76745.1"/>
    </source>
</evidence>
<evidence type="ECO:0000313" key="5">
    <source>
        <dbReference type="Proteomes" id="UP000002718"/>
    </source>
</evidence>
<evidence type="ECO:0000313" key="6">
    <source>
        <dbReference type="Proteomes" id="UP000236751"/>
    </source>
</evidence>
<evidence type="ECO:0000256" key="2">
    <source>
        <dbReference type="SAM" id="SignalP"/>
    </source>
</evidence>
<feature type="chain" id="PRO_5014308958" evidence="2">
    <location>
        <begin position="22"/>
        <end position="138"/>
    </location>
</feature>
<evidence type="ECO:0000256" key="1">
    <source>
        <dbReference type="SAM" id="MobiDB-lite"/>
    </source>
</evidence>
<dbReference type="HOGENOM" id="CLU_153845_0_0_4"/>
<dbReference type="Proteomes" id="UP000002718">
    <property type="component" value="Chromosome"/>
</dbReference>
<keyword evidence="5" id="KW-1185">Reference proteome</keyword>
<dbReference type="eggNOG" id="ENOG5032IDR">
    <property type="taxonomic scope" value="Bacteria"/>
</dbReference>